<dbReference type="Proteomes" id="UP000535020">
    <property type="component" value="Unassembled WGS sequence"/>
</dbReference>
<reference evidence="4 5" key="1">
    <citation type="submission" date="2020-07" db="EMBL/GenBank/DDBJ databases">
        <authorList>
            <person name="Sun Q."/>
        </authorList>
    </citation>
    <scope>NUCLEOTIDE SEQUENCE [LARGE SCALE GENOMIC DNA]</scope>
    <source>
        <strain evidence="4 5">MAH-1</strain>
    </source>
</reference>
<sequence>MDTISIRKVTADEVSALRDISIKTFVDKFASVNSEADMGDYISKNLSLEKLTHEFLHPNSAFYFACADAKPVGYLKINLKDAQNECRDRNSLEVERIYVDETFQGQKIGQKLFDKAIEIASGENCDFIWLGVWEHNEGAIRFYEKNGFEVFGKHEFWLGSDLQFDLLMKKNLDLK</sequence>
<dbReference type="AlphaFoldDB" id="A0A7Y9C5V5"/>
<dbReference type="InterPro" id="IPR051556">
    <property type="entry name" value="N-term/lysine_N-AcTrnsfr"/>
</dbReference>
<dbReference type="PANTHER" id="PTHR42919:SF8">
    <property type="entry name" value="N-ALPHA-ACETYLTRANSFERASE 50"/>
    <property type="match status" value="1"/>
</dbReference>
<keyword evidence="5" id="KW-1185">Reference proteome</keyword>
<dbReference type="PANTHER" id="PTHR42919">
    <property type="entry name" value="N-ALPHA-ACETYLTRANSFERASE"/>
    <property type="match status" value="1"/>
</dbReference>
<dbReference type="PROSITE" id="PS51186">
    <property type="entry name" value="GNAT"/>
    <property type="match status" value="1"/>
</dbReference>
<accession>A0A7Y9C5V5</accession>
<evidence type="ECO:0000259" key="3">
    <source>
        <dbReference type="PROSITE" id="PS51186"/>
    </source>
</evidence>
<gene>
    <name evidence="4" type="ORF">HZF10_10665</name>
</gene>
<proteinExistence type="predicted"/>
<dbReference type="SUPFAM" id="SSF55729">
    <property type="entry name" value="Acyl-CoA N-acyltransferases (Nat)"/>
    <property type="match status" value="1"/>
</dbReference>
<name>A0A7Y9C5V5_9FLAO</name>
<comment type="caution">
    <text evidence="4">The sequence shown here is derived from an EMBL/GenBank/DDBJ whole genome shotgun (WGS) entry which is preliminary data.</text>
</comment>
<keyword evidence="2" id="KW-0012">Acyltransferase</keyword>
<dbReference type="Pfam" id="PF00583">
    <property type="entry name" value="Acetyltransf_1"/>
    <property type="match status" value="1"/>
</dbReference>
<dbReference type="RefSeq" id="WP_176006196.1">
    <property type="nucleotide sequence ID" value="NZ_JABWMI010000011.1"/>
</dbReference>
<feature type="domain" description="N-acetyltransferase" evidence="3">
    <location>
        <begin position="4"/>
        <end position="173"/>
    </location>
</feature>
<evidence type="ECO:0000313" key="4">
    <source>
        <dbReference type="EMBL" id="NYA71385.1"/>
    </source>
</evidence>
<keyword evidence="1 4" id="KW-0808">Transferase</keyword>
<dbReference type="Gene3D" id="3.40.630.30">
    <property type="match status" value="1"/>
</dbReference>
<organism evidence="4 5">
    <name type="scientific">Flavobacterium agri</name>
    <dbReference type="NCBI Taxonomy" id="2743471"/>
    <lineage>
        <taxon>Bacteria</taxon>
        <taxon>Pseudomonadati</taxon>
        <taxon>Bacteroidota</taxon>
        <taxon>Flavobacteriia</taxon>
        <taxon>Flavobacteriales</taxon>
        <taxon>Flavobacteriaceae</taxon>
        <taxon>Flavobacterium</taxon>
    </lineage>
</organism>
<evidence type="ECO:0000256" key="2">
    <source>
        <dbReference type="ARBA" id="ARBA00023315"/>
    </source>
</evidence>
<protein>
    <submittedName>
        <fullName evidence="4">GNAT family N-acetyltransferase</fullName>
    </submittedName>
</protein>
<evidence type="ECO:0000256" key="1">
    <source>
        <dbReference type="ARBA" id="ARBA00022679"/>
    </source>
</evidence>
<dbReference type="EMBL" id="JACBJI010000004">
    <property type="protein sequence ID" value="NYA71385.1"/>
    <property type="molecule type" value="Genomic_DNA"/>
</dbReference>
<evidence type="ECO:0000313" key="5">
    <source>
        <dbReference type="Proteomes" id="UP000535020"/>
    </source>
</evidence>
<dbReference type="GO" id="GO:0016747">
    <property type="term" value="F:acyltransferase activity, transferring groups other than amino-acyl groups"/>
    <property type="evidence" value="ECO:0007669"/>
    <property type="project" value="InterPro"/>
</dbReference>
<dbReference type="InterPro" id="IPR016181">
    <property type="entry name" value="Acyl_CoA_acyltransferase"/>
</dbReference>
<dbReference type="CDD" id="cd04301">
    <property type="entry name" value="NAT_SF"/>
    <property type="match status" value="1"/>
</dbReference>
<dbReference type="InterPro" id="IPR000182">
    <property type="entry name" value="GNAT_dom"/>
</dbReference>